<feature type="region of interest" description="Disordered" evidence="1">
    <location>
        <begin position="96"/>
        <end position="124"/>
    </location>
</feature>
<evidence type="ECO:0000256" key="1">
    <source>
        <dbReference type="SAM" id="MobiDB-lite"/>
    </source>
</evidence>
<sequence>MERADAPVWQAESMAPFTHAQLESVRQRLLELSRSSLAVVAVDAEDVDTPDGPSVQVTVRLASAAPGAEWDAEDFLAIRREARTAAVEALPGQDVTLAYESADQTTSDDAPAEPGAKHDPEETR</sequence>
<dbReference type="EMBL" id="RFFI01000010">
    <property type="protein sequence ID" value="RMI13740.1"/>
    <property type="molecule type" value="Genomic_DNA"/>
</dbReference>
<gene>
    <name evidence="2" type="ORF">EBM89_03225</name>
</gene>
<reference evidence="2 3" key="1">
    <citation type="submission" date="2018-10" db="EMBL/GenBank/DDBJ databases">
        <title>Isolation, diversity and antifungal activity of actinobacteria from wheat.</title>
        <authorList>
            <person name="Han C."/>
        </authorList>
    </citation>
    <scope>NUCLEOTIDE SEQUENCE [LARGE SCALE GENOMIC DNA]</scope>
    <source>
        <strain evidence="2 3">NEAU-YY56</strain>
    </source>
</reference>
<name>A0A3M2JPD1_9CELL</name>
<dbReference type="AlphaFoldDB" id="A0A3M2JPD1"/>
<evidence type="ECO:0000313" key="3">
    <source>
        <dbReference type="Proteomes" id="UP000269289"/>
    </source>
</evidence>
<feature type="compositionally biased region" description="Basic and acidic residues" evidence="1">
    <location>
        <begin position="115"/>
        <end position="124"/>
    </location>
</feature>
<proteinExistence type="predicted"/>
<dbReference type="Proteomes" id="UP000269289">
    <property type="component" value="Unassembled WGS sequence"/>
</dbReference>
<protein>
    <submittedName>
        <fullName evidence="2">Uncharacterized protein</fullName>
    </submittedName>
</protein>
<accession>A0A3M2JPD1</accession>
<comment type="caution">
    <text evidence="2">The sequence shown here is derived from an EMBL/GenBank/DDBJ whole genome shotgun (WGS) entry which is preliminary data.</text>
</comment>
<organism evidence="2 3">
    <name type="scientific">Cellulomonas triticagri</name>
    <dbReference type="NCBI Taxonomy" id="2483352"/>
    <lineage>
        <taxon>Bacteria</taxon>
        <taxon>Bacillati</taxon>
        <taxon>Actinomycetota</taxon>
        <taxon>Actinomycetes</taxon>
        <taxon>Micrococcales</taxon>
        <taxon>Cellulomonadaceae</taxon>
        <taxon>Cellulomonas</taxon>
    </lineage>
</organism>
<keyword evidence="3" id="KW-1185">Reference proteome</keyword>
<evidence type="ECO:0000313" key="2">
    <source>
        <dbReference type="EMBL" id="RMI13740.1"/>
    </source>
</evidence>